<keyword evidence="2" id="KW-1185">Reference proteome</keyword>
<name>A0A7W2EFE1_9BURK</name>
<dbReference type="AlphaFoldDB" id="A0A7W2EFE1"/>
<reference evidence="1 2" key="1">
    <citation type="submission" date="2020-07" db="EMBL/GenBank/DDBJ databases">
        <title>Novel species isolated from subtropical streams in China.</title>
        <authorList>
            <person name="Lu H."/>
        </authorList>
    </citation>
    <scope>NUCLEOTIDE SEQUENCE [LARGE SCALE GENOMIC DNA]</scope>
    <source>
        <strain evidence="1 2">FT3S</strain>
    </source>
</reference>
<evidence type="ECO:0000313" key="1">
    <source>
        <dbReference type="EMBL" id="MBA5604827.1"/>
    </source>
</evidence>
<organism evidence="1 2">
    <name type="scientific">Rugamonas fusca</name>
    <dbReference type="NCBI Taxonomy" id="2758568"/>
    <lineage>
        <taxon>Bacteria</taxon>
        <taxon>Pseudomonadati</taxon>
        <taxon>Pseudomonadota</taxon>
        <taxon>Betaproteobacteria</taxon>
        <taxon>Burkholderiales</taxon>
        <taxon>Oxalobacteraceae</taxon>
        <taxon>Telluria group</taxon>
        <taxon>Rugamonas</taxon>
    </lineage>
</organism>
<sequence length="85" mass="9684">MHFLLKQRPVAVHAQKTGKFGRFSCGQVSGYPQARNVSKQTQNPAPLFYPKTVRRSYKVYAPAYASRKRLILIQIADLSTETCLR</sequence>
<dbReference type="Proteomes" id="UP000566711">
    <property type="component" value="Unassembled WGS sequence"/>
</dbReference>
<dbReference type="EMBL" id="JACEZS010000003">
    <property type="protein sequence ID" value="MBA5604827.1"/>
    <property type="molecule type" value="Genomic_DNA"/>
</dbReference>
<proteinExistence type="predicted"/>
<evidence type="ECO:0000313" key="2">
    <source>
        <dbReference type="Proteomes" id="UP000566711"/>
    </source>
</evidence>
<dbReference type="RefSeq" id="WP_182215018.1">
    <property type="nucleotide sequence ID" value="NZ_JACEZS010000003.1"/>
</dbReference>
<accession>A0A7W2EFE1</accession>
<gene>
    <name evidence="1" type="ORF">H3H36_05560</name>
</gene>
<protein>
    <submittedName>
        <fullName evidence="1">Uncharacterized protein</fullName>
    </submittedName>
</protein>
<comment type="caution">
    <text evidence="1">The sequence shown here is derived from an EMBL/GenBank/DDBJ whole genome shotgun (WGS) entry which is preliminary data.</text>
</comment>